<feature type="chain" id="PRO_5039255905" evidence="5">
    <location>
        <begin position="26"/>
        <end position="460"/>
    </location>
</feature>
<dbReference type="OrthoDB" id="9782846at2"/>
<organism evidence="6 7">
    <name type="scientific">Novibacillus thermophilus</name>
    <dbReference type="NCBI Taxonomy" id="1471761"/>
    <lineage>
        <taxon>Bacteria</taxon>
        <taxon>Bacillati</taxon>
        <taxon>Bacillota</taxon>
        <taxon>Bacilli</taxon>
        <taxon>Bacillales</taxon>
        <taxon>Thermoactinomycetaceae</taxon>
        <taxon>Novibacillus</taxon>
    </lineage>
</organism>
<evidence type="ECO:0000256" key="1">
    <source>
        <dbReference type="ARBA" id="ARBA00004196"/>
    </source>
</evidence>
<accession>A0A1U9KBZ5</accession>
<proteinExistence type="inferred from homology"/>
<keyword evidence="3" id="KW-0813">Transport</keyword>
<dbReference type="InterPro" id="IPR050490">
    <property type="entry name" value="Bact_solute-bd_prot1"/>
</dbReference>
<sequence>MNKRVLLTWTSILVISLSGCSLWKANSDEADSDIAVVSEVSGKVRVALAGWQVANGLDPVTVKKTTGFSEYSKKTFNHMYPNIELEVIQIPWENAQAKQKALLLSRDVDVLYTGGAFASQFYQQGLLRNIDDLIENDRRFDPDLYIRNVYENSFSTKSLDGQHQFGLPSVLGSYMIVYDKKLFDDWGVEYLSETPTPEEVLHKAKRMTGKNPVTGEKNYGLWFQGNSLNQYTFVTLTYAYGAEGAVGSLNDLKRVRWELNKPEMKKVFEWLKEASTLAPPAFINGQGKENFGLENNNIAIGILSASAFPAFSEYKSSGDTKLIERFVPVKNFGPDGKGWIPTDPIVMAKNADDVRASWEVMKFLASYDTQKHNYENFQYNPSIADPDFVDPHDVYTQKAIEIAKLAEPTLMDEANPFFGTKMVPVINGFISQAHNNRAPDIDELLKNLQQDATEWSRHQK</sequence>
<comment type="similarity">
    <text evidence="2">Belongs to the bacterial solute-binding protein 1 family.</text>
</comment>
<dbReference type="KEGG" id="ntr:B0W44_12510"/>
<dbReference type="Proteomes" id="UP000188603">
    <property type="component" value="Chromosome"/>
</dbReference>
<evidence type="ECO:0000256" key="2">
    <source>
        <dbReference type="ARBA" id="ARBA00008520"/>
    </source>
</evidence>
<evidence type="ECO:0000256" key="5">
    <source>
        <dbReference type="SAM" id="SignalP"/>
    </source>
</evidence>
<dbReference type="SUPFAM" id="SSF53850">
    <property type="entry name" value="Periplasmic binding protein-like II"/>
    <property type="match status" value="1"/>
</dbReference>
<evidence type="ECO:0000256" key="4">
    <source>
        <dbReference type="ARBA" id="ARBA00022729"/>
    </source>
</evidence>
<dbReference type="Pfam" id="PF01547">
    <property type="entry name" value="SBP_bac_1"/>
    <property type="match status" value="1"/>
</dbReference>
<evidence type="ECO:0000256" key="3">
    <source>
        <dbReference type="ARBA" id="ARBA00022448"/>
    </source>
</evidence>
<protein>
    <submittedName>
        <fullName evidence="6">ABC transporter substrate-binding protein</fullName>
    </submittedName>
</protein>
<feature type="signal peptide" evidence="5">
    <location>
        <begin position="1"/>
        <end position="25"/>
    </location>
</feature>
<dbReference type="InterPro" id="IPR006059">
    <property type="entry name" value="SBP"/>
</dbReference>
<evidence type="ECO:0000313" key="7">
    <source>
        <dbReference type="Proteomes" id="UP000188603"/>
    </source>
</evidence>
<dbReference type="STRING" id="1471761.B0W44_12510"/>
<dbReference type="GO" id="GO:0030313">
    <property type="term" value="C:cell envelope"/>
    <property type="evidence" value="ECO:0007669"/>
    <property type="project" value="UniProtKB-SubCell"/>
</dbReference>
<dbReference type="AlphaFoldDB" id="A0A1U9KBZ5"/>
<comment type="subcellular location">
    <subcellularLocation>
        <location evidence="1">Cell envelope</location>
    </subcellularLocation>
</comment>
<dbReference type="Gene3D" id="3.40.190.10">
    <property type="entry name" value="Periplasmic binding protein-like II"/>
    <property type="match status" value="2"/>
</dbReference>
<reference evidence="6 7" key="1">
    <citation type="journal article" date="2015" name="Int. J. Syst. Evol. Microbiol.">
        <title>Novibacillus thermophilus gen. nov., sp. nov., a Gram-staining-negative and moderately thermophilic member of the family Thermoactinomycetaceae.</title>
        <authorList>
            <person name="Yang G."/>
            <person name="Chen J."/>
            <person name="Zhou S."/>
        </authorList>
    </citation>
    <scope>NUCLEOTIDE SEQUENCE [LARGE SCALE GENOMIC DNA]</scope>
    <source>
        <strain evidence="6 7">SG-1</strain>
    </source>
</reference>
<dbReference type="RefSeq" id="WP_077721381.1">
    <property type="nucleotide sequence ID" value="NZ_CP019699.1"/>
</dbReference>
<name>A0A1U9KBZ5_9BACL</name>
<dbReference type="PANTHER" id="PTHR43649">
    <property type="entry name" value="ARABINOSE-BINDING PROTEIN-RELATED"/>
    <property type="match status" value="1"/>
</dbReference>
<dbReference type="PANTHER" id="PTHR43649:SF31">
    <property type="entry name" value="SN-GLYCEROL-3-PHOSPHATE-BINDING PERIPLASMIC PROTEIN UGPB"/>
    <property type="match status" value="1"/>
</dbReference>
<evidence type="ECO:0000313" key="6">
    <source>
        <dbReference type="EMBL" id="AQS57542.1"/>
    </source>
</evidence>
<dbReference type="EMBL" id="CP019699">
    <property type="protein sequence ID" value="AQS57542.1"/>
    <property type="molecule type" value="Genomic_DNA"/>
</dbReference>
<dbReference type="PROSITE" id="PS51257">
    <property type="entry name" value="PROKAR_LIPOPROTEIN"/>
    <property type="match status" value="1"/>
</dbReference>
<keyword evidence="4 5" id="KW-0732">Signal</keyword>
<gene>
    <name evidence="6" type="ORF">B0W44_12510</name>
</gene>
<keyword evidence="7" id="KW-1185">Reference proteome</keyword>